<evidence type="ECO:0000256" key="2">
    <source>
        <dbReference type="ARBA" id="ARBA00023002"/>
    </source>
</evidence>
<comment type="similarity">
    <text evidence="1">Belongs to the LDH2/MDH2 oxidoreductase family.</text>
</comment>
<dbReference type="eggNOG" id="COG2055">
    <property type="taxonomic scope" value="Bacteria"/>
</dbReference>
<dbReference type="Gene3D" id="3.30.1370.60">
    <property type="entry name" value="Hypothetical oxidoreductase yiak, domain 2"/>
    <property type="match status" value="1"/>
</dbReference>
<gene>
    <name evidence="3" type="ordered locus">PC1_1400</name>
</gene>
<keyword evidence="2" id="KW-0560">Oxidoreductase</keyword>
<evidence type="ECO:0000256" key="1">
    <source>
        <dbReference type="ARBA" id="ARBA00006056"/>
    </source>
</evidence>
<dbReference type="KEGG" id="pct:PC1_1400"/>
<protein>
    <submittedName>
        <fullName evidence="3">Malate/L-lactate dehydrogenase</fullName>
    </submittedName>
</protein>
<proteinExistence type="inferred from homology"/>
<accession>C6DD67</accession>
<dbReference type="InterPro" id="IPR043143">
    <property type="entry name" value="Mal/L-sulf/L-lact_DH-like_NADP"/>
</dbReference>
<organism evidence="3 4">
    <name type="scientific">Pectobacterium carotovorum subsp. carotovorum (strain PC1)</name>
    <dbReference type="NCBI Taxonomy" id="561230"/>
    <lineage>
        <taxon>Bacteria</taxon>
        <taxon>Pseudomonadati</taxon>
        <taxon>Pseudomonadota</taxon>
        <taxon>Gammaproteobacteria</taxon>
        <taxon>Enterobacterales</taxon>
        <taxon>Pectobacteriaceae</taxon>
        <taxon>Pectobacterium</taxon>
    </lineage>
</organism>
<dbReference type="InterPro" id="IPR003767">
    <property type="entry name" value="Malate/L-lactate_DH-like"/>
</dbReference>
<dbReference type="STRING" id="561230.PC1_1400"/>
<dbReference type="PANTHER" id="PTHR11091">
    <property type="entry name" value="OXIDOREDUCTASE-RELATED"/>
    <property type="match status" value="1"/>
</dbReference>
<dbReference type="AlphaFoldDB" id="C6DD67"/>
<reference evidence="3 4" key="1">
    <citation type="submission" date="2009-07" db="EMBL/GenBank/DDBJ databases">
        <title>Complete sequence of Pectobacterium carotovorum subsp. carotovorum PC1.</title>
        <authorList>
            <consortium name="US DOE Joint Genome Institute"/>
            <person name="Lucas S."/>
            <person name="Copeland A."/>
            <person name="Lapidus A."/>
            <person name="Glavina del Rio T."/>
            <person name="Tice H."/>
            <person name="Bruce D."/>
            <person name="Goodwin L."/>
            <person name="Pitluck S."/>
            <person name="Munk A.C."/>
            <person name="Brettin T."/>
            <person name="Detter J.C."/>
            <person name="Han C."/>
            <person name="Tapia R."/>
            <person name="Larimer F."/>
            <person name="Land M."/>
            <person name="Hauser L."/>
            <person name="Kyrpides N."/>
            <person name="Mikhailova N."/>
            <person name="Balakrishnan V."/>
            <person name="Glasner J."/>
            <person name="Perna N.T."/>
        </authorList>
    </citation>
    <scope>NUCLEOTIDE SEQUENCE [LARGE SCALE GENOMIC DNA]</scope>
    <source>
        <strain evidence="3 4">PC1</strain>
    </source>
</reference>
<evidence type="ECO:0000313" key="4">
    <source>
        <dbReference type="Proteomes" id="UP000002736"/>
    </source>
</evidence>
<sequence>MDKNLRVIVATMLIVILYTEKNMPVFTHHYLRDYLRDRLTENDVDASIAGTVADNLVESSLKGHDSHGVSMLPRYIDAIREGGLSPHAQAEKTLDFGPLISFDGQQGFGQVVAKQALTEGIARAQTHGLVVVSLANAHHLGRIGAWAEQAAEAGLVSLHFANVYTKPVVLPWQGQQARFGTNPFCAGIPVEHDDPVILDFATSVIAGNKARIAWNEGKSVAPGCIVDNEGNPTVDPRWLMEQPLGALLPFGEHKGSGLSLVCSLLGAALTGGKTERTAKGEGKQIINSMLSILIDPQKLGGAATYQQEIPALLEWVRQSRDDNELLLPGDKEKQTYRQRQENGIFVDDVSWGQLSYLNKKVA</sequence>
<dbReference type="Pfam" id="PF02615">
    <property type="entry name" value="Ldh_2"/>
    <property type="match status" value="1"/>
</dbReference>
<dbReference type="InterPro" id="IPR043144">
    <property type="entry name" value="Mal/L-sulf/L-lact_DH-like_ah"/>
</dbReference>
<dbReference type="HOGENOM" id="CLU_040452_1_0_6"/>
<evidence type="ECO:0000313" key="3">
    <source>
        <dbReference type="EMBL" id="ACT12446.1"/>
    </source>
</evidence>
<name>C6DD67_PECCP</name>
<dbReference type="SUPFAM" id="SSF89733">
    <property type="entry name" value="L-sulfolactate dehydrogenase-like"/>
    <property type="match status" value="1"/>
</dbReference>
<dbReference type="PANTHER" id="PTHR11091:SF0">
    <property type="entry name" value="MALATE DEHYDROGENASE"/>
    <property type="match status" value="1"/>
</dbReference>
<dbReference type="GO" id="GO:0016491">
    <property type="term" value="F:oxidoreductase activity"/>
    <property type="evidence" value="ECO:0007669"/>
    <property type="project" value="UniProtKB-KW"/>
</dbReference>
<dbReference type="Gene3D" id="1.10.1530.10">
    <property type="match status" value="1"/>
</dbReference>
<dbReference type="NCBIfam" id="NF007504">
    <property type="entry name" value="PRK10098.1"/>
    <property type="match status" value="1"/>
</dbReference>
<dbReference type="Proteomes" id="UP000002736">
    <property type="component" value="Chromosome"/>
</dbReference>
<dbReference type="EMBL" id="CP001657">
    <property type="protein sequence ID" value="ACT12446.1"/>
    <property type="molecule type" value="Genomic_DNA"/>
</dbReference>
<dbReference type="InterPro" id="IPR036111">
    <property type="entry name" value="Mal/L-sulfo/L-lacto_DH-like_sf"/>
</dbReference>